<sequence>MGDKADSVKVKQFKNYLLSGGEADVWYKGLAAAVRQDWDQTEAVFELKWPETVVVQKAQTDYELELAETKLSEKDLGKKESVLGREVWMHIIWADKMQKLAVGAKVDTGTMYITHARRGLPDTIKDKIPSTFANWTAFLKAVREVDIEHIRDGAEKLRKDEEKQKAVEDRIVQLTEAVRRQQQLQASPTAGIRQQMTSTSLQGPKPPSAPFNPNLFGARGGGRGNLFAGGSANRGTATNAQKVALRNSIKLLPHHPNTAAGCLEHQKQQQAWVSKYGMGAMS</sequence>
<accession>A0AAD7D384</accession>
<name>A0AAD7D384_MYCRO</name>
<organism evidence="2 3">
    <name type="scientific">Mycena rosella</name>
    <name type="common">Pink bonnet</name>
    <name type="synonym">Agaricus rosellus</name>
    <dbReference type="NCBI Taxonomy" id="1033263"/>
    <lineage>
        <taxon>Eukaryota</taxon>
        <taxon>Fungi</taxon>
        <taxon>Dikarya</taxon>
        <taxon>Basidiomycota</taxon>
        <taxon>Agaricomycotina</taxon>
        <taxon>Agaricomycetes</taxon>
        <taxon>Agaricomycetidae</taxon>
        <taxon>Agaricales</taxon>
        <taxon>Marasmiineae</taxon>
        <taxon>Mycenaceae</taxon>
        <taxon>Mycena</taxon>
    </lineage>
</organism>
<feature type="region of interest" description="Disordered" evidence="1">
    <location>
        <begin position="182"/>
        <end position="209"/>
    </location>
</feature>
<evidence type="ECO:0000313" key="3">
    <source>
        <dbReference type="Proteomes" id="UP001221757"/>
    </source>
</evidence>
<dbReference type="AlphaFoldDB" id="A0AAD7D384"/>
<proteinExistence type="predicted"/>
<gene>
    <name evidence="2" type="ORF">B0H17DRAFT_945530</name>
</gene>
<evidence type="ECO:0000313" key="2">
    <source>
        <dbReference type="EMBL" id="KAJ7676201.1"/>
    </source>
</evidence>
<keyword evidence="3" id="KW-1185">Reference proteome</keyword>
<evidence type="ECO:0000256" key="1">
    <source>
        <dbReference type="SAM" id="MobiDB-lite"/>
    </source>
</evidence>
<comment type="caution">
    <text evidence="2">The sequence shown here is derived from an EMBL/GenBank/DDBJ whole genome shotgun (WGS) entry which is preliminary data.</text>
</comment>
<dbReference type="Proteomes" id="UP001221757">
    <property type="component" value="Unassembled WGS sequence"/>
</dbReference>
<feature type="compositionally biased region" description="Polar residues" evidence="1">
    <location>
        <begin position="182"/>
        <end position="202"/>
    </location>
</feature>
<reference evidence="2" key="1">
    <citation type="submission" date="2023-03" db="EMBL/GenBank/DDBJ databases">
        <title>Massive genome expansion in bonnet fungi (Mycena s.s.) driven by repeated elements and novel gene families across ecological guilds.</title>
        <authorList>
            <consortium name="Lawrence Berkeley National Laboratory"/>
            <person name="Harder C.B."/>
            <person name="Miyauchi S."/>
            <person name="Viragh M."/>
            <person name="Kuo A."/>
            <person name="Thoen E."/>
            <person name="Andreopoulos B."/>
            <person name="Lu D."/>
            <person name="Skrede I."/>
            <person name="Drula E."/>
            <person name="Henrissat B."/>
            <person name="Morin E."/>
            <person name="Kohler A."/>
            <person name="Barry K."/>
            <person name="LaButti K."/>
            <person name="Morin E."/>
            <person name="Salamov A."/>
            <person name="Lipzen A."/>
            <person name="Mereny Z."/>
            <person name="Hegedus B."/>
            <person name="Baldrian P."/>
            <person name="Stursova M."/>
            <person name="Weitz H."/>
            <person name="Taylor A."/>
            <person name="Grigoriev I.V."/>
            <person name="Nagy L.G."/>
            <person name="Martin F."/>
            <person name="Kauserud H."/>
        </authorList>
    </citation>
    <scope>NUCLEOTIDE SEQUENCE</scope>
    <source>
        <strain evidence="2">CBHHK067</strain>
    </source>
</reference>
<dbReference type="EMBL" id="JARKIE010000145">
    <property type="protein sequence ID" value="KAJ7676201.1"/>
    <property type="molecule type" value="Genomic_DNA"/>
</dbReference>
<protein>
    <submittedName>
        <fullName evidence="2">Uncharacterized protein</fullName>
    </submittedName>
</protein>